<dbReference type="InterPro" id="IPR035906">
    <property type="entry name" value="MetI-like_sf"/>
</dbReference>
<dbReference type="Gene3D" id="1.10.3720.10">
    <property type="entry name" value="MetI-like"/>
    <property type="match status" value="1"/>
</dbReference>
<reference evidence="10 11" key="1">
    <citation type="submission" date="2020-09" db="EMBL/GenBank/DDBJ databases">
        <title>Flavimobilis rhizosphaerae sp. nov., isolated from rhizosphere soil of Spartina alterniflora.</title>
        <authorList>
            <person name="Hanqin C."/>
        </authorList>
    </citation>
    <scope>NUCLEOTIDE SEQUENCE [LARGE SCALE GENOMIC DNA]</scope>
    <source>
        <strain evidence="10 11">GY 10621</strain>
    </source>
</reference>
<comment type="caution">
    <text evidence="10">The sequence shown here is derived from an EMBL/GenBank/DDBJ whole genome shotgun (WGS) entry which is preliminary data.</text>
</comment>
<protein>
    <submittedName>
        <fullName evidence="10">Sugar ABC transporter permease</fullName>
    </submittedName>
</protein>
<dbReference type="SUPFAM" id="SSF161098">
    <property type="entry name" value="MetI-like"/>
    <property type="match status" value="1"/>
</dbReference>
<keyword evidence="2 7" id="KW-0813">Transport</keyword>
<keyword evidence="11" id="KW-1185">Reference proteome</keyword>
<evidence type="ECO:0000259" key="9">
    <source>
        <dbReference type="PROSITE" id="PS50928"/>
    </source>
</evidence>
<evidence type="ECO:0000256" key="6">
    <source>
        <dbReference type="ARBA" id="ARBA00023136"/>
    </source>
</evidence>
<feature type="transmembrane region" description="Helical" evidence="7">
    <location>
        <begin position="115"/>
        <end position="136"/>
    </location>
</feature>
<keyword evidence="5 7" id="KW-1133">Transmembrane helix</keyword>
<accession>A0ABR9DR83</accession>
<proteinExistence type="inferred from homology"/>
<feature type="transmembrane region" description="Helical" evidence="7">
    <location>
        <begin position="52"/>
        <end position="78"/>
    </location>
</feature>
<feature type="compositionally biased region" description="Low complexity" evidence="8">
    <location>
        <begin position="1"/>
        <end position="35"/>
    </location>
</feature>
<feature type="region of interest" description="Disordered" evidence="8">
    <location>
        <begin position="1"/>
        <end position="38"/>
    </location>
</feature>
<keyword evidence="4 7" id="KW-0812">Transmembrane</keyword>
<feature type="transmembrane region" description="Helical" evidence="7">
    <location>
        <begin position="157"/>
        <end position="177"/>
    </location>
</feature>
<keyword evidence="6 7" id="KW-0472">Membrane</keyword>
<dbReference type="PROSITE" id="PS50928">
    <property type="entry name" value="ABC_TM1"/>
    <property type="match status" value="1"/>
</dbReference>
<comment type="similarity">
    <text evidence="7">Belongs to the binding-protein-dependent transport system permease family.</text>
</comment>
<dbReference type="InterPro" id="IPR050809">
    <property type="entry name" value="UgpAE/MalFG_permease"/>
</dbReference>
<name>A0ABR9DR83_9MICO</name>
<dbReference type="PANTHER" id="PTHR43227">
    <property type="entry name" value="BLL4140 PROTEIN"/>
    <property type="match status" value="1"/>
</dbReference>
<dbReference type="PANTHER" id="PTHR43227:SF11">
    <property type="entry name" value="BLL4140 PROTEIN"/>
    <property type="match status" value="1"/>
</dbReference>
<evidence type="ECO:0000256" key="8">
    <source>
        <dbReference type="SAM" id="MobiDB-lite"/>
    </source>
</evidence>
<dbReference type="CDD" id="cd06261">
    <property type="entry name" value="TM_PBP2"/>
    <property type="match status" value="1"/>
</dbReference>
<dbReference type="Pfam" id="PF00528">
    <property type="entry name" value="BPD_transp_1"/>
    <property type="match status" value="1"/>
</dbReference>
<gene>
    <name evidence="10" type="ORF">IGS67_03110</name>
</gene>
<sequence>MRSNAVAAPTGAPAAHETPGPAQTPGRGTRPGGRAAPRKVPLRLRLRRDRSLLLMCLPGVLLLGLFAYVPMLGNVIAWQDYSPYVPFRDSPWVGWDNFVRVLGNPLFLDAVRNTLAITAFQLVFYFPVPIALALLLNSVVTPWVRTTIQSIVYLPHFFSWVLVVTIFQQLLGGAGLVNRVLAERGLEGFDLMTNPDTFLVLITAQSVWKDAGWGIIIFLAALSTVDPALHEAAVMDGAGARRRLWHITLPALRPTIILLLILRLGDSLTVGFEQLILQRAAVGAEVSEVIDTYVYYQGVVYGDWSFAAAAGLVKGLVSLALVLGANKLAHVFGESGVYKRS</sequence>
<dbReference type="Proteomes" id="UP000642107">
    <property type="component" value="Unassembled WGS sequence"/>
</dbReference>
<dbReference type="EMBL" id="JACZDF010000001">
    <property type="protein sequence ID" value="MBD9698485.1"/>
    <property type="molecule type" value="Genomic_DNA"/>
</dbReference>
<evidence type="ECO:0000256" key="3">
    <source>
        <dbReference type="ARBA" id="ARBA00022475"/>
    </source>
</evidence>
<evidence type="ECO:0000313" key="10">
    <source>
        <dbReference type="EMBL" id="MBD9698485.1"/>
    </source>
</evidence>
<evidence type="ECO:0000256" key="5">
    <source>
        <dbReference type="ARBA" id="ARBA00022989"/>
    </source>
</evidence>
<evidence type="ECO:0000256" key="1">
    <source>
        <dbReference type="ARBA" id="ARBA00004651"/>
    </source>
</evidence>
<evidence type="ECO:0000313" key="11">
    <source>
        <dbReference type="Proteomes" id="UP000642107"/>
    </source>
</evidence>
<organism evidence="10 11">
    <name type="scientific">Flavimobilis rhizosphaerae</name>
    <dbReference type="NCBI Taxonomy" id="2775421"/>
    <lineage>
        <taxon>Bacteria</taxon>
        <taxon>Bacillati</taxon>
        <taxon>Actinomycetota</taxon>
        <taxon>Actinomycetes</taxon>
        <taxon>Micrococcales</taxon>
        <taxon>Jonesiaceae</taxon>
        <taxon>Flavimobilis</taxon>
    </lineage>
</organism>
<keyword evidence="3" id="KW-1003">Cell membrane</keyword>
<evidence type="ECO:0000256" key="7">
    <source>
        <dbReference type="RuleBase" id="RU363032"/>
    </source>
</evidence>
<feature type="domain" description="ABC transmembrane type-1" evidence="9">
    <location>
        <begin position="111"/>
        <end position="325"/>
    </location>
</feature>
<comment type="subcellular location">
    <subcellularLocation>
        <location evidence="1 7">Cell membrane</location>
        <topology evidence="1 7">Multi-pass membrane protein</topology>
    </subcellularLocation>
</comment>
<evidence type="ECO:0000256" key="2">
    <source>
        <dbReference type="ARBA" id="ARBA00022448"/>
    </source>
</evidence>
<evidence type="ECO:0000256" key="4">
    <source>
        <dbReference type="ARBA" id="ARBA00022692"/>
    </source>
</evidence>
<dbReference type="InterPro" id="IPR000515">
    <property type="entry name" value="MetI-like"/>
</dbReference>
<dbReference type="RefSeq" id="WP_192277678.1">
    <property type="nucleotide sequence ID" value="NZ_JACZDF010000001.1"/>
</dbReference>